<evidence type="ECO:0000313" key="2">
    <source>
        <dbReference type="EMBL" id="ODQ80639.1"/>
    </source>
</evidence>
<feature type="region of interest" description="Disordered" evidence="1">
    <location>
        <begin position="561"/>
        <end position="589"/>
    </location>
</feature>
<keyword evidence="3" id="KW-1185">Reference proteome</keyword>
<evidence type="ECO:0000256" key="1">
    <source>
        <dbReference type="SAM" id="MobiDB-lite"/>
    </source>
</evidence>
<dbReference type="Proteomes" id="UP000094336">
    <property type="component" value="Unassembled WGS sequence"/>
</dbReference>
<feature type="region of interest" description="Disordered" evidence="1">
    <location>
        <begin position="1"/>
        <end position="147"/>
    </location>
</feature>
<proteinExistence type="predicted"/>
<feature type="region of interest" description="Disordered" evidence="1">
    <location>
        <begin position="270"/>
        <end position="292"/>
    </location>
</feature>
<organism evidence="2 3">
    <name type="scientific">Babjeviella inositovora NRRL Y-12698</name>
    <dbReference type="NCBI Taxonomy" id="984486"/>
    <lineage>
        <taxon>Eukaryota</taxon>
        <taxon>Fungi</taxon>
        <taxon>Dikarya</taxon>
        <taxon>Ascomycota</taxon>
        <taxon>Saccharomycotina</taxon>
        <taxon>Pichiomycetes</taxon>
        <taxon>Serinales incertae sedis</taxon>
        <taxon>Babjeviella</taxon>
    </lineage>
</organism>
<dbReference type="RefSeq" id="XP_018985967.1">
    <property type="nucleotide sequence ID" value="XM_019128522.1"/>
</dbReference>
<feature type="region of interest" description="Disordered" evidence="1">
    <location>
        <begin position="452"/>
        <end position="498"/>
    </location>
</feature>
<protein>
    <submittedName>
        <fullName evidence="2">Uncharacterized protein</fullName>
    </submittedName>
</protein>
<evidence type="ECO:0000313" key="3">
    <source>
        <dbReference type="Proteomes" id="UP000094336"/>
    </source>
</evidence>
<gene>
    <name evidence="2" type="ORF">BABINDRAFT_160889</name>
</gene>
<sequence length="898" mass="97872">MAKYSQALMSDESELPVTRSEVASAHNDLLYSAETENTRLTSAPEPPADFREPTPTESDEGVHREPSKLVLSFNKKRILSNRRVDTSDESDSDFDKEYQDEEYQDEEYQDEEYQDEDHHSEKEIEESNSVPPVTPNHSEYTTEVSAPVAPDTPVLAVPIINVSHDDSYDGTSVPIPGIKVEHYEDVCPDATHTSDVTVHDTAYPSQPDSIPDINSSPVIPVTHSTFDEESDEEAYYNTGAYLVETEESSPTKASTMARKPPAKLVLSLDEDRMGSTISETPEYDISHSEESKDDFQKNFNSALHGSYDDDSALAGDQDANSALHDDYDQNATYNTYDYDAESLSDSRYSFESENHAYDSELVATKEVSRSSVATTDSQARNDMLFDSDDDIADIQEVLASADVTPSLETRPGKSATMTRIDDLLYDIENFTMDSTEMALREAGSISTDGVYESIEPSPVEPLSFGEGPFRNSSPSLDPRVHTPPSNPLATVSTPSLDPRELVSRASTVRKPPPAIKILQGELPLSMISPALSETSLKSQDYSNIASAMDDYLDGQSIAESRLSRNSSSGSLSTGRLSLSSSRPRDSMISDLKVPGVEPEAFDTFSNSLRPNLNRNSTTNTLGTMNFGGWNPDTGVYRDAFMLNNGDESVISAMSRSSSMKSQGSTKTIDGDMALAMKPTTLLGHNSKNMSATSEGGKKSQRYSSLLADMELPDETPLAEKVRTASVATTTSVSTAASNTSTTSGYDSTFLGDHPRMNSVVSSATEHSSIVAYKPSQAAYNLPQILSISNNQELKLKKLREALAIETAVNTGLGDWLTCAMRNDHGSKTTDLAIGKFASEAFKNANITEIHRTHTLITPSNIKQKLASGTSDIRGKVGEKGSNFAKGLFSKTKKIMRSN</sequence>
<feature type="compositionally biased region" description="Acidic residues" evidence="1">
    <location>
        <begin position="87"/>
        <end position="115"/>
    </location>
</feature>
<accession>A0A1E3QSH1</accession>
<feature type="compositionally biased region" description="Polar residues" evidence="1">
    <location>
        <begin position="127"/>
        <end position="144"/>
    </location>
</feature>
<dbReference type="EMBL" id="KV454429">
    <property type="protein sequence ID" value="ODQ80639.1"/>
    <property type="molecule type" value="Genomic_DNA"/>
</dbReference>
<feature type="compositionally biased region" description="Low complexity" evidence="1">
    <location>
        <begin position="563"/>
        <end position="581"/>
    </location>
</feature>
<name>A0A1E3QSH1_9ASCO</name>
<dbReference type="AlphaFoldDB" id="A0A1E3QSH1"/>
<feature type="compositionally biased region" description="Basic and acidic residues" evidence="1">
    <location>
        <begin position="48"/>
        <end position="67"/>
    </location>
</feature>
<dbReference type="GeneID" id="30146375"/>
<reference evidence="3" key="1">
    <citation type="submission" date="2016-05" db="EMBL/GenBank/DDBJ databases">
        <title>Comparative genomics of biotechnologically important yeasts.</title>
        <authorList>
            <consortium name="DOE Joint Genome Institute"/>
            <person name="Riley R."/>
            <person name="Haridas S."/>
            <person name="Wolfe K.H."/>
            <person name="Lopes M.R."/>
            <person name="Hittinger C.T."/>
            <person name="Goker M."/>
            <person name="Salamov A."/>
            <person name="Wisecaver J."/>
            <person name="Long T.M."/>
            <person name="Aerts A.L."/>
            <person name="Barry K."/>
            <person name="Choi C."/>
            <person name="Clum A."/>
            <person name="Coughlan A.Y."/>
            <person name="Deshpande S."/>
            <person name="Douglass A.P."/>
            <person name="Hanson S.J."/>
            <person name="Klenk H.-P."/>
            <person name="Labutti K."/>
            <person name="Lapidus A."/>
            <person name="Lindquist E."/>
            <person name="Lipzen A."/>
            <person name="Meier-Kolthoff J.P."/>
            <person name="Ohm R.A."/>
            <person name="Otillar R.P."/>
            <person name="Pangilinan J."/>
            <person name="Peng Y."/>
            <person name="Rokas A."/>
            <person name="Rosa C.A."/>
            <person name="Scheuner C."/>
            <person name="Sibirny A.A."/>
            <person name="Slot J.C."/>
            <person name="Stielow J.B."/>
            <person name="Sun H."/>
            <person name="Kurtzman C.P."/>
            <person name="Blackwell M."/>
            <person name="Grigoriev I.V."/>
            <person name="Jeffries T.W."/>
        </authorList>
    </citation>
    <scope>NUCLEOTIDE SEQUENCE [LARGE SCALE GENOMIC DNA]</scope>
    <source>
        <strain evidence="3">NRRL Y-12698</strain>
    </source>
</reference>
<dbReference type="OrthoDB" id="4081733at2759"/>